<dbReference type="InterPro" id="IPR016041">
    <property type="entry name" value="Ac-CoA_synth_d_su_TIM-brl"/>
</dbReference>
<feature type="binding site" evidence="6">
    <location>
        <position position="435"/>
    </location>
    <ligand>
        <name>5-methoxybenzimidazolylcob(I)amide</name>
        <dbReference type="ChEBI" id="CHEBI:157765"/>
    </ligand>
</feature>
<dbReference type="GO" id="GO:0008168">
    <property type="term" value="F:methyltransferase activity"/>
    <property type="evidence" value="ECO:0007669"/>
    <property type="project" value="InterPro"/>
</dbReference>
<name>A0A532UPY0_UNCL8</name>
<evidence type="ECO:0000256" key="7">
    <source>
        <dbReference type="PIRSR" id="PIRSR000376-2"/>
    </source>
</evidence>
<gene>
    <name evidence="9" type="ORF">CEE37_14835</name>
</gene>
<feature type="binding site" evidence="6">
    <location>
        <begin position="371"/>
        <end position="374"/>
    </location>
    <ligand>
        <name>5-methoxybenzimidazolylcob(I)amide</name>
        <dbReference type="ChEBI" id="CHEBI:157765"/>
    </ligand>
</feature>
<dbReference type="GO" id="GO:0051539">
    <property type="term" value="F:4 iron, 4 sulfur cluster binding"/>
    <property type="evidence" value="ECO:0007669"/>
    <property type="project" value="UniProtKB-KW"/>
</dbReference>
<dbReference type="InterPro" id="IPR051069">
    <property type="entry name" value="ACDS_complex_subunit"/>
</dbReference>
<dbReference type="GO" id="GO:0005506">
    <property type="term" value="F:iron ion binding"/>
    <property type="evidence" value="ECO:0007669"/>
    <property type="project" value="InterPro"/>
</dbReference>
<dbReference type="SUPFAM" id="SSF51717">
    <property type="entry name" value="Dihydropteroate synthetase-like"/>
    <property type="match status" value="1"/>
</dbReference>
<evidence type="ECO:0000256" key="3">
    <source>
        <dbReference type="ARBA" id="ARBA00023004"/>
    </source>
</evidence>
<evidence type="ECO:0000259" key="8">
    <source>
        <dbReference type="PROSITE" id="PS51656"/>
    </source>
</evidence>
<dbReference type="PANTHER" id="PTHR36214:SF3">
    <property type="entry name" value="ACETYL-COA DECARBONYLASE_SYNTHASE COMPLEX SUBUNIT GAMMA"/>
    <property type="match status" value="1"/>
</dbReference>
<feature type="binding site" evidence="6">
    <location>
        <position position="341"/>
    </location>
    <ligand>
        <name>5-methoxybenzimidazolylcob(I)amide</name>
        <dbReference type="ChEBI" id="CHEBI:157765"/>
    </ligand>
</feature>
<keyword evidence="1 7" id="KW-0004">4Fe-4S</keyword>
<dbReference type="EMBL" id="NJBN01000015">
    <property type="protein sequence ID" value="TKJ36857.1"/>
    <property type="molecule type" value="Genomic_DNA"/>
</dbReference>
<dbReference type="PIRSF" id="PIRSF000376">
    <property type="entry name" value="AcCoA_decarb_gamma"/>
    <property type="match status" value="1"/>
</dbReference>
<protein>
    <submittedName>
        <fullName evidence="9">Acetyl-CoA decarbonylase/synthase complex subunit gamma</fullName>
    </submittedName>
</protein>
<keyword evidence="3 7" id="KW-0408">Iron</keyword>
<evidence type="ECO:0000313" key="10">
    <source>
        <dbReference type="Proteomes" id="UP000319619"/>
    </source>
</evidence>
<dbReference type="InterPro" id="IPR007202">
    <property type="entry name" value="4Fe-4S_dom"/>
</dbReference>
<dbReference type="Gene3D" id="3.20.20.20">
    <property type="entry name" value="Dihydropteroate synthase-like"/>
    <property type="match status" value="1"/>
</dbReference>
<dbReference type="NCBIfam" id="NF003195">
    <property type="entry name" value="PRK04165.1"/>
    <property type="match status" value="1"/>
</dbReference>
<dbReference type="Pfam" id="PF03599">
    <property type="entry name" value="CdhD"/>
    <property type="match status" value="1"/>
</dbReference>
<dbReference type="InterPro" id="IPR011005">
    <property type="entry name" value="Dihydropteroate_synth-like_sf"/>
</dbReference>
<feature type="binding site" evidence="7">
    <location>
        <position position="42"/>
    </location>
    <ligand>
        <name>[4Fe-4S] cluster</name>
        <dbReference type="ChEBI" id="CHEBI:49883"/>
    </ligand>
</feature>
<dbReference type="PROSITE" id="PS51656">
    <property type="entry name" value="4FE4S"/>
    <property type="match status" value="1"/>
</dbReference>
<sequence>MALTGLQIYKLLPQTNCKECDFPTCLAFAMKLAAKQVSLDLCPYASDEAKAALGAASVPPIRKVTIGGNDKKLESGEEVVLFRHDKTFYHPTILAMGVSDDLSADDFDSAVKTINEASYDRAGETIAISMIALFDRSNDTGTYTEKAKRIAELSDLPVAIISEDPQRAGEAVKALDDQAGFVYCPNKEKAIAFAEIAKTNKIPIILNADYLDNLAVLAEEIASQGVEDILLDPGFGSQSELLKNHTLIRRMALDKTDKGFGYPSVIRIPDDADPYQVALAASLGIAKYAGIVIFPNWQQWQYLPLLTLRQNIYTDPQKPLQVEGGIYSVGEPDSDSPVYVTTNFSLTYFMLSSEVEASGEPAHLVIVDAEGMSVLTAWSAGKFGGELVGKAVLESGIADKVNHRKVIIPGYVAVIKGEMEDAMPGWDILVGPQEASDVPAFVKDVWLETSESVNAKN</sequence>
<evidence type="ECO:0000313" key="9">
    <source>
        <dbReference type="EMBL" id="TKJ36857.1"/>
    </source>
</evidence>
<dbReference type="Gene3D" id="3.40.50.11600">
    <property type="match status" value="1"/>
</dbReference>
<feature type="domain" description="4Fe-4S" evidence="8">
    <location>
        <begin position="1"/>
        <end position="59"/>
    </location>
</feature>
<dbReference type="Proteomes" id="UP000319619">
    <property type="component" value="Unassembled WGS sequence"/>
</dbReference>
<reference evidence="9 10" key="1">
    <citation type="submission" date="2017-06" db="EMBL/GenBank/DDBJ databases">
        <title>Novel microbial phyla capable of carbon fixation and sulfur reduction in deep-sea sediments.</title>
        <authorList>
            <person name="Huang J."/>
            <person name="Baker B."/>
            <person name="Wang Y."/>
        </authorList>
    </citation>
    <scope>NUCLEOTIDE SEQUENCE [LARGE SCALE GENOMIC DNA]</scope>
    <source>
        <strain evidence="9">B3_LCP</strain>
    </source>
</reference>
<feature type="binding site" evidence="7">
    <location>
        <position position="25"/>
    </location>
    <ligand>
        <name>[4Fe-4S] cluster</name>
        <dbReference type="ChEBI" id="CHEBI:49883"/>
    </ligand>
</feature>
<dbReference type="PANTHER" id="PTHR36214">
    <property type="match status" value="1"/>
</dbReference>
<organism evidence="9 10">
    <name type="scientific">candidate division LCP-89 bacterium B3_LCP</name>
    <dbReference type="NCBI Taxonomy" id="2012998"/>
    <lineage>
        <taxon>Bacteria</taxon>
        <taxon>Pseudomonadati</taxon>
        <taxon>Bacteria division LCP-89</taxon>
    </lineage>
</organism>
<evidence type="ECO:0000256" key="4">
    <source>
        <dbReference type="ARBA" id="ARBA00023014"/>
    </source>
</evidence>
<dbReference type="GO" id="GO:0046356">
    <property type="term" value="P:acetyl-CoA catabolic process"/>
    <property type="evidence" value="ECO:0007669"/>
    <property type="project" value="InterPro"/>
</dbReference>
<keyword evidence="2 7" id="KW-0479">Metal-binding</keyword>
<evidence type="ECO:0000256" key="1">
    <source>
        <dbReference type="ARBA" id="ARBA00022485"/>
    </source>
</evidence>
<dbReference type="AlphaFoldDB" id="A0A532UPY0"/>
<feature type="binding site" evidence="6">
    <location>
        <position position="347"/>
    </location>
    <ligand>
        <name>5-methoxybenzimidazolylcob(I)amide</name>
        <dbReference type="ChEBI" id="CHEBI:157765"/>
    </ligand>
</feature>
<accession>A0A532UPY0</accession>
<keyword evidence="5" id="KW-0170">Cobalt</keyword>
<proteinExistence type="predicted"/>
<evidence type="ECO:0000256" key="6">
    <source>
        <dbReference type="PIRSR" id="PIRSR000376-1"/>
    </source>
</evidence>
<keyword evidence="4 7" id="KW-0411">Iron-sulfur</keyword>
<evidence type="ECO:0000256" key="2">
    <source>
        <dbReference type="ARBA" id="ARBA00022723"/>
    </source>
</evidence>
<feature type="binding site" evidence="7">
    <location>
        <position position="20"/>
    </location>
    <ligand>
        <name>[4Fe-4S] cluster</name>
        <dbReference type="ChEBI" id="CHEBI:49883"/>
    </ligand>
</feature>
<feature type="binding site" evidence="7">
    <location>
        <position position="17"/>
    </location>
    <ligand>
        <name>[4Fe-4S] cluster</name>
        <dbReference type="ChEBI" id="CHEBI:49883"/>
    </ligand>
</feature>
<comment type="caution">
    <text evidence="9">The sequence shown here is derived from an EMBL/GenBank/DDBJ whole genome shotgun (WGS) entry which is preliminary data.</text>
</comment>
<dbReference type="Pfam" id="PF04060">
    <property type="entry name" value="FeS"/>
    <property type="match status" value="1"/>
</dbReference>
<evidence type="ECO:0000256" key="5">
    <source>
        <dbReference type="ARBA" id="ARBA00023285"/>
    </source>
</evidence>
<dbReference type="InterPro" id="IPR016218">
    <property type="entry name" value="AcylCoA_decarb/synth_gsu"/>
</dbReference>